<dbReference type="InterPro" id="IPR000100">
    <property type="entry name" value="RNase_P"/>
</dbReference>
<dbReference type="Gene3D" id="3.30.230.10">
    <property type="match status" value="1"/>
</dbReference>
<comment type="function">
    <text evidence="1 7">RNaseP catalyzes the removal of the 5'-leader sequence from pre-tRNA to produce the mature 5'-terminus. It can also cleave other RNA substrates such as 4.5S RNA. The protein component plays an auxiliary but essential role in vivo by binding to the 5'-leader sequence and broadening the substrate specificity of the ribozyme.</text>
</comment>
<dbReference type="PANTHER" id="PTHR33992">
    <property type="entry name" value="RIBONUCLEASE P PROTEIN COMPONENT"/>
    <property type="match status" value="1"/>
</dbReference>
<dbReference type="InterPro" id="IPR014721">
    <property type="entry name" value="Ribsml_uS5_D2-typ_fold_subgr"/>
</dbReference>
<keyword evidence="2 7" id="KW-0819">tRNA processing</keyword>
<comment type="caution">
    <text evidence="9">The sequence shown here is derived from an EMBL/GenBank/DDBJ whole genome shotgun (WGS) entry which is preliminary data.</text>
</comment>
<gene>
    <name evidence="7 9" type="primary">rnpA</name>
    <name evidence="9" type="ORF">GCM10022278_21250</name>
</gene>
<dbReference type="Proteomes" id="UP001501337">
    <property type="component" value="Unassembled WGS sequence"/>
</dbReference>
<dbReference type="HAMAP" id="MF_00227">
    <property type="entry name" value="RNase_P"/>
    <property type="match status" value="1"/>
</dbReference>
<evidence type="ECO:0000256" key="5">
    <source>
        <dbReference type="ARBA" id="ARBA00022801"/>
    </source>
</evidence>
<dbReference type="PANTHER" id="PTHR33992:SF1">
    <property type="entry name" value="RIBONUCLEASE P PROTEIN COMPONENT"/>
    <property type="match status" value="1"/>
</dbReference>
<dbReference type="EMBL" id="BAABBO010000009">
    <property type="protein sequence ID" value="GAA3963159.1"/>
    <property type="molecule type" value="Genomic_DNA"/>
</dbReference>
<protein>
    <recommendedName>
        <fullName evidence="7 8">Ribonuclease P protein component</fullName>
        <shortName evidence="7">RNase P protein</shortName>
        <shortName evidence="7">RNaseP protein</shortName>
        <ecNumber evidence="7 8">3.1.26.5</ecNumber>
    </recommendedName>
    <alternativeName>
        <fullName evidence="7">Protein C5</fullName>
    </alternativeName>
</protein>
<evidence type="ECO:0000256" key="1">
    <source>
        <dbReference type="ARBA" id="ARBA00002663"/>
    </source>
</evidence>
<reference evidence="10" key="1">
    <citation type="journal article" date="2019" name="Int. J. Syst. Evol. Microbiol.">
        <title>The Global Catalogue of Microorganisms (GCM) 10K type strain sequencing project: providing services to taxonomists for standard genome sequencing and annotation.</title>
        <authorList>
            <consortium name="The Broad Institute Genomics Platform"/>
            <consortium name="The Broad Institute Genome Sequencing Center for Infectious Disease"/>
            <person name="Wu L."/>
            <person name="Ma J."/>
        </authorList>
    </citation>
    <scope>NUCLEOTIDE SEQUENCE [LARGE SCALE GENOMIC DNA]</scope>
    <source>
        <strain evidence="10">JCM 17555</strain>
    </source>
</reference>
<keyword evidence="6 7" id="KW-0694">RNA-binding</keyword>
<dbReference type="EC" id="3.1.26.5" evidence="7 8"/>
<comment type="similarity">
    <text evidence="7">Belongs to the RnpA family.</text>
</comment>
<proteinExistence type="inferred from homology"/>
<dbReference type="InterPro" id="IPR020568">
    <property type="entry name" value="Ribosomal_Su5_D2-typ_SF"/>
</dbReference>
<sequence length="135" mass="15648">MNESFPRIARLLAKRDFSTVFEDNHFKRNAPQVLMLCHRPAEPGQAAGSRLGVIVAKKQVKRAHERNRLKRLAREQFRRLRSELPEADIVLLFRHPAQFCSNAELSDILRKHLLGLQRKYQAVEPVSSAQQLEQQ</sequence>
<evidence type="ECO:0000256" key="7">
    <source>
        <dbReference type="HAMAP-Rule" id="MF_00227"/>
    </source>
</evidence>
<dbReference type="NCBIfam" id="TIGR00188">
    <property type="entry name" value="rnpA"/>
    <property type="match status" value="1"/>
</dbReference>
<keyword evidence="3 7" id="KW-0540">Nuclease</keyword>
<evidence type="ECO:0000256" key="8">
    <source>
        <dbReference type="NCBIfam" id="TIGR00188"/>
    </source>
</evidence>
<dbReference type="InterPro" id="IPR020539">
    <property type="entry name" value="RNase_P_CS"/>
</dbReference>
<accession>A0ABP7PC19</accession>
<dbReference type="RefSeq" id="WP_344806083.1">
    <property type="nucleotide sequence ID" value="NZ_BAABBO010000009.1"/>
</dbReference>
<evidence type="ECO:0000256" key="4">
    <source>
        <dbReference type="ARBA" id="ARBA00022759"/>
    </source>
</evidence>
<name>A0ABP7PC19_9GAMM</name>
<comment type="subunit">
    <text evidence="7">Consists of a catalytic RNA component (M1 or rnpB) and a protein subunit.</text>
</comment>
<keyword evidence="5 7" id="KW-0378">Hydrolase</keyword>
<evidence type="ECO:0000313" key="10">
    <source>
        <dbReference type="Proteomes" id="UP001501337"/>
    </source>
</evidence>
<keyword evidence="4 7" id="KW-0255">Endonuclease</keyword>
<evidence type="ECO:0000256" key="6">
    <source>
        <dbReference type="ARBA" id="ARBA00022884"/>
    </source>
</evidence>
<dbReference type="SUPFAM" id="SSF54211">
    <property type="entry name" value="Ribosomal protein S5 domain 2-like"/>
    <property type="match status" value="1"/>
</dbReference>
<evidence type="ECO:0000256" key="2">
    <source>
        <dbReference type="ARBA" id="ARBA00022694"/>
    </source>
</evidence>
<comment type="catalytic activity">
    <reaction evidence="7">
        <text>Endonucleolytic cleavage of RNA, removing 5'-extranucleotides from tRNA precursor.</text>
        <dbReference type="EC" id="3.1.26.5"/>
    </reaction>
</comment>
<evidence type="ECO:0000313" key="9">
    <source>
        <dbReference type="EMBL" id="GAA3963159.1"/>
    </source>
</evidence>
<dbReference type="PROSITE" id="PS00648">
    <property type="entry name" value="RIBONUCLEASE_P"/>
    <property type="match status" value="1"/>
</dbReference>
<evidence type="ECO:0000256" key="3">
    <source>
        <dbReference type="ARBA" id="ARBA00022722"/>
    </source>
</evidence>
<keyword evidence="10" id="KW-1185">Reference proteome</keyword>
<dbReference type="Pfam" id="PF00825">
    <property type="entry name" value="Ribonuclease_P"/>
    <property type="match status" value="1"/>
</dbReference>
<organism evidence="9 10">
    <name type="scientific">Allohahella marinimesophila</name>
    <dbReference type="NCBI Taxonomy" id="1054972"/>
    <lineage>
        <taxon>Bacteria</taxon>
        <taxon>Pseudomonadati</taxon>
        <taxon>Pseudomonadota</taxon>
        <taxon>Gammaproteobacteria</taxon>
        <taxon>Oceanospirillales</taxon>
        <taxon>Hahellaceae</taxon>
        <taxon>Allohahella</taxon>
    </lineage>
</organism>